<keyword evidence="3" id="KW-1185">Reference proteome</keyword>
<feature type="region of interest" description="Disordered" evidence="1">
    <location>
        <begin position="1"/>
        <end position="21"/>
    </location>
</feature>
<reference evidence="2 3" key="1">
    <citation type="journal article" date="2018" name="PLoS Pathog.">
        <title>Evolution of structural diversity of trichothecenes, a family of toxins produced by plant pathogenic and entomopathogenic fungi.</title>
        <authorList>
            <person name="Proctor R.H."/>
            <person name="McCormick S.P."/>
            <person name="Kim H.S."/>
            <person name="Cardoza R.E."/>
            <person name="Stanley A.M."/>
            <person name="Lindo L."/>
            <person name="Kelly A."/>
            <person name="Brown D.W."/>
            <person name="Lee T."/>
            <person name="Vaughan M.M."/>
            <person name="Alexander N.J."/>
            <person name="Busman M."/>
            <person name="Gutierrez S."/>
        </authorList>
    </citation>
    <scope>NUCLEOTIDE SEQUENCE [LARGE SCALE GENOMIC DNA]</scope>
    <source>
        <strain evidence="2 3">NRRL 13405</strain>
    </source>
</reference>
<accession>A0A395MRA4</accession>
<name>A0A395MRA4_9HYPO</name>
<evidence type="ECO:0000313" key="3">
    <source>
        <dbReference type="Proteomes" id="UP000265631"/>
    </source>
</evidence>
<dbReference type="AlphaFoldDB" id="A0A395MRA4"/>
<evidence type="ECO:0000256" key="1">
    <source>
        <dbReference type="SAM" id="MobiDB-lite"/>
    </source>
</evidence>
<sequence length="191" mass="21360">MSERETDEYPSHELVTRQTPEETTTAAIRDLLIGREVFRREFSALREKAAALVKRHKGFVEETASTDAKMAAWAEASTALVEDSEYWESKMATLTEGQENIKHESVTIEILQGLIASTNEKLIAQLETIAPLKEKQASLRKIREEIDSEAARLQAVLGAVKKQIYRLEEKLIKTLSPKPGDAQEPSATGHD</sequence>
<gene>
    <name evidence="2" type="ORF">FIE12Z_5244</name>
</gene>
<evidence type="ECO:0000313" key="2">
    <source>
        <dbReference type="EMBL" id="RFN50481.1"/>
    </source>
</evidence>
<feature type="compositionally biased region" description="Basic and acidic residues" evidence="1">
    <location>
        <begin position="1"/>
        <end position="15"/>
    </location>
</feature>
<proteinExistence type="predicted"/>
<protein>
    <submittedName>
        <fullName evidence="2">Uncharacterized protein</fullName>
    </submittedName>
</protein>
<dbReference type="EMBL" id="PXXK01000136">
    <property type="protein sequence ID" value="RFN50481.1"/>
    <property type="molecule type" value="Genomic_DNA"/>
</dbReference>
<comment type="caution">
    <text evidence="2">The sequence shown here is derived from an EMBL/GenBank/DDBJ whole genome shotgun (WGS) entry which is preliminary data.</text>
</comment>
<dbReference type="Proteomes" id="UP000265631">
    <property type="component" value="Unassembled WGS sequence"/>
</dbReference>
<organism evidence="2 3">
    <name type="scientific">Fusarium flagelliforme</name>
    <dbReference type="NCBI Taxonomy" id="2675880"/>
    <lineage>
        <taxon>Eukaryota</taxon>
        <taxon>Fungi</taxon>
        <taxon>Dikarya</taxon>
        <taxon>Ascomycota</taxon>
        <taxon>Pezizomycotina</taxon>
        <taxon>Sordariomycetes</taxon>
        <taxon>Hypocreomycetidae</taxon>
        <taxon>Hypocreales</taxon>
        <taxon>Nectriaceae</taxon>
        <taxon>Fusarium</taxon>
        <taxon>Fusarium incarnatum-equiseti species complex</taxon>
    </lineage>
</organism>